<evidence type="ECO:0000256" key="2">
    <source>
        <dbReference type="SAM" id="Phobius"/>
    </source>
</evidence>
<organism evidence="3 4">
    <name type="scientific">Eutrema salsugineum</name>
    <name type="common">Saltwater cress</name>
    <name type="synonym">Sisymbrium salsugineum</name>
    <dbReference type="NCBI Taxonomy" id="72664"/>
    <lineage>
        <taxon>Eukaryota</taxon>
        <taxon>Viridiplantae</taxon>
        <taxon>Streptophyta</taxon>
        <taxon>Embryophyta</taxon>
        <taxon>Tracheophyta</taxon>
        <taxon>Spermatophyta</taxon>
        <taxon>Magnoliopsida</taxon>
        <taxon>eudicotyledons</taxon>
        <taxon>Gunneridae</taxon>
        <taxon>Pentapetalae</taxon>
        <taxon>rosids</taxon>
        <taxon>malvids</taxon>
        <taxon>Brassicales</taxon>
        <taxon>Brassicaceae</taxon>
        <taxon>Eutremeae</taxon>
        <taxon>Eutrema</taxon>
    </lineage>
</organism>
<proteinExistence type="predicted"/>
<feature type="transmembrane region" description="Helical" evidence="2">
    <location>
        <begin position="75"/>
        <end position="108"/>
    </location>
</feature>
<keyword evidence="4" id="KW-1185">Reference proteome</keyword>
<feature type="compositionally biased region" description="Polar residues" evidence="1">
    <location>
        <begin position="563"/>
        <end position="572"/>
    </location>
</feature>
<dbReference type="Gramene" id="ESQ46904">
    <property type="protein sequence ID" value="ESQ46904"/>
    <property type="gene ID" value="EUTSA_v10027698mg"/>
</dbReference>
<dbReference type="EMBL" id="KI517416">
    <property type="protein sequence ID" value="ESQ46904.1"/>
    <property type="molecule type" value="Genomic_DNA"/>
</dbReference>
<dbReference type="Proteomes" id="UP000030689">
    <property type="component" value="Unassembled WGS sequence"/>
</dbReference>
<feature type="transmembrane region" description="Helical" evidence="2">
    <location>
        <begin position="181"/>
        <end position="204"/>
    </location>
</feature>
<dbReference type="KEGG" id="eus:EUTSA_v10027698mg"/>
<feature type="compositionally biased region" description="Polar residues" evidence="1">
    <location>
        <begin position="326"/>
        <end position="338"/>
    </location>
</feature>
<keyword evidence="2" id="KW-0472">Membrane</keyword>
<keyword evidence="2" id="KW-0812">Transmembrane</keyword>
<protein>
    <submittedName>
        <fullName evidence="3">Uncharacterized protein</fullName>
    </submittedName>
</protein>
<dbReference type="InterPro" id="IPR040229">
    <property type="entry name" value="At3g27390-like"/>
</dbReference>
<feature type="region of interest" description="Disordered" evidence="1">
    <location>
        <begin position="318"/>
        <end position="340"/>
    </location>
</feature>
<feature type="transmembrane region" description="Helical" evidence="2">
    <location>
        <begin position="6"/>
        <end position="27"/>
    </location>
</feature>
<name>V4LSV3_EUTSA</name>
<dbReference type="AlphaFoldDB" id="V4LSV3"/>
<evidence type="ECO:0000313" key="4">
    <source>
        <dbReference type="Proteomes" id="UP000030689"/>
    </source>
</evidence>
<dbReference type="STRING" id="72664.V4LSV3"/>
<feature type="region of interest" description="Disordered" evidence="1">
    <location>
        <begin position="533"/>
        <end position="580"/>
    </location>
</feature>
<keyword evidence="2" id="KW-1133">Transmembrane helix</keyword>
<feature type="transmembrane region" description="Helical" evidence="2">
    <location>
        <begin position="34"/>
        <end position="55"/>
    </location>
</feature>
<dbReference type="PANTHER" id="PTHR31133:SF3">
    <property type="entry name" value="TRANSMEMBRANE PROTEIN"/>
    <property type="match status" value="1"/>
</dbReference>
<evidence type="ECO:0000256" key="1">
    <source>
        <dbReference type="SAM" id="MobiDB-lite"/>
    </source>
</evidence>
<dbReference type="OMA" id="RHGEIMV"/>
<reference evidence="3 4" key="1">
    <citation type="journal article" date="2013" name="Front. Plant Sci.">
        <title>The Reference Genome of the Halophytic Plant Eutrema salsugineum.</title>
        <authorList>
            <person name="Yang R."/>
            <person name="Jarvis D.E."/>
            <person name="Chen H."/>
            <person name="Beilstein M.A."/>
            <person name="Grimwood J."/>
            <person name="Jenkins J."/>
            <person name="Shu S."/>
            <person name="Prochnik S."/>
            <person name="Xin M."/>
            <person name="Ma C."/>
            <person name="Schmutz J."/>
            <person name="Wing R.A."/>
            <person name="Mitchell-Olds T."/>
            <person name="Schumaker K.S."/>
            <person name="Wang X."/>
        </authorList>
    </citation>
    <scope>NUCLEOTIDE SEQUENCE [LARGE SCALE GENOMIC DNA]</scope>
</reference>
<sequence>MEPPMGILSSLWQFILFIPYFTGLLLLGVIKGIVFCPLICLIVAVGNSAIILGLLPVHGIWTLYSISSAKQLGPILKLFLCLCLPLGIILWLVVSIIGSILGGALYGFLSPIFATFDAVGEGKSNPLFHCFYDGTWSTVKGSFTVVYDFKDVCFHSYFSFMDDLRTSSADRHYYEIRLLQIPGAVIVAVLGVLVDFPVISLVALCKSPYMLFKGWRRLFHDLIGREGPFLETMCVPIAGLVILLWPLAVVGAVLGSVVSSVFLGAYSGVVSYQESSFFFGLCYVVASVSIYDEYSNDVLDMPEGSCFPRPKYRRNEEEAFSGGLSRPNSFKTTPSRGGSNKGPMIDLKPLDLLEALFVECRRYGEIMVTKGLINSKDIEDAKSSKGSQVISIGLPAYSLLHELLRSIKSNSTGLLLGDGVTEITSRNRPKDTFFDWFLNPFLILKDQIEAANLSEEEEEYLGKLVLLFGDSERLKSSIGDSESPPLTELKRAELDAFARRLQGLTKSVSRYPTFRRHFVELVKKLSNDLDKKHNRFERSVPRPGKTVSRIFSQKSFKKKTSSNGSDQDSPNSGLRDVDIV</sequence>
<dbReference type="eggNOG" id="ENOG502QTQM">
    <property type="taxonomic scope" value="Eukaryota"/>
</dbReference>
<dbReference type="OrthoDB" id="1906116at2759"/>
<evidence type="ECO:0000313" key="3">
    <source>
        <dbReference type="EMBL" id="ESQ46904.1"/>
    </source>
</evidence>
<feature type="transmembrane region" description="Helical" evidence="2">
    <location>
        <begin position="275"/>
        <end position="291"/>
    </location>
</feature>
<dbReference type="PANTHER" id="PTHR31133">
    <property type="entry name" value="MEMBRANE PROTEIN"/>
    <property type="match status" value="1"/>
</dbReference>
<accession>V4LSV3</accession>
<gene>
    <name evidence="3" type="ORF">EUTSA_v10027698mg</name>
</gene>
<feature type="transmembrane region" description="Helical" evidence="2">
    <location>
        <begin position="237"/>
        <end position="263"/>
    </location>
</feature>